<dbReference type="AlphaFoldDB" id="A0A023BDH2"/>
<name>A0A023BDH2_GRENI</name>
<accession>A0A023BDH2</accession>
<proteinExistence type="predicted"/>
<dbReference type="Proteomes" id="UP000019763">
    <property type="component" value="Unassembled WGS sequence"/>
</dbReference>
<feature type="region of interest" description="Disordered" evidence="1">
    <location>
        <begin position="486"/>
        <end position="510"/>
    </location>
</feature>
<feature type="region of interest" description="Disordered" evidence="1">
    <location>
        <begin position="630"/>
        <end position="654"/>
    </location>
</feature>
<evidence type="ECO:0000256" key="1">
    <source>
        <dbReference type="SAM" id="MobiDB-lite"/>
    </source>
</evidence>
<dbReference type="RefSeq" id="XP_011128646.1">
    <property type="nucleotide sequence ID" value="XM_011130344.1"/>
</dbReference>
<dbReference type="GeneID" id="22910508"/>
<dbReference type="VEuPathDB" id="CryptoDB:GNI_006690"/>
<comment type="caution">
    <text evidence="2">The sequence shown here is derived from an EMBL/GenBank/DDBJ whole genome shotgun (WGS) entry which is preliminary data.</text>
</comment>
<sequence length="797" mass="87349">MTLNHQAALVKVLNCTYEWDLEFFTRRVGLCYKTAVVDIWLSRMRSRVDDNVVASLIDIHTRAPDGVDLISPHLLAQLPSNHPYFTSLYRYVEQGVLRTLHRMKLQDLRHREQSVLFSGSFIHNNETYSDRIVHLMMIPRLPITTSDSGLPVAPTSSETSTTLVMNLIDRINCILHDATPRHAADHVVNDHTMTDHAGNNAAHFGTPTANSVSRSGGTPSLEGRSRAESDDIFCLLHLVCNLTNYICWLRVHDLARHDAALKLVAQKFPNPFDSSRVSSAAEVYEIELLTVAKGLLLLLTYAPTHIVYPLAPKDQGWSLAEQAFRLAVGSHPVLDRRCVTFNSDDSAVLYKSTMLLAHGSLRVGRLPEFGSHQLATEQCKSRQLATHRKEFSKSGTHSLSRSRTPSDAESLFTDEASSSDEELDLRRVVSLAVHALTNQLELKARQRDRVRPDEVPLSVLQTLGDAASIPFHLDVMLQSQITLQPGLPSGLQPGSPPGLHPKSETTGDSFSAVQQPLTQPAPLHTRATVPVTIQTQAIAHTCATVAWSSPAAAREVLPAATEAHTYTKTIYCTTNSRTDGLVRNTFKRVREQESFVNDLFAVDENCDIASGTTQPVAILGSDNEELTDLHSGLPNDDLEEPSLFNRGSEGDENKHAAAAIQSNVTPIPLPRRGWIDAGEPFHGTSSAVKDPSVKSHSVPRKATTAASTIDRVDAGATTTTATTSDTDAQVLTAVGDASSASSTFPVISHVQLKAGKKQRSSRSVERRGLDVWVEKRLIKPSVPSEHHGWCSKKPRTE</sequence>
<protein>
    <submittedName>
        <fullName evidence="2">Uncharacterized protein</fullName>
    </submittedName>
</protein>
<feature type="region of interest" description="Disordered" evidence="1">
    <location>
        <begin position="387"/>
        <end position="417"/>
    </location>
</feature>
<keyword evidence="3" id="KW-1185">Reference proteome</keyword>
<gene>
    <name evidence="2" type="ORF">GNI_006690</name>
</gene>
<evidence type="ECO:0000313" key="3">
    <source>
        <dbReference type="Proteomes" id="UP000019763"/>
    </source>
</evidence>
<evidence type="ECO:0000313" key="2">
    <source>
        <dbReference type="EMBL" id="EZG87575.1"/>
    </source>
</evidence>
<organism evidence="2 3">
    <name type="scientific">Gregarina niphandrodes</name>
    <name type="common">Septate eugregarine</name>
    <dbReference type="NCBI Taxonomy" id="110365"/>
    <lineage>
        <taxon>Eukaryota</taxon>
        <taxon>Sar</taxon>
        <taxon>Alveolata</taxon>
        <taxon>Apicomplexa</taxon>
        <taxon>Conoidasida</taxon>
        <taxon>Gregarinasina</taxon>
        <taxon>Eugregarinorida</taxon>
        <taxon>Gregarinidae</taxon>
        <taxon>Gregarina</taxon>
    </lineage>
</organism>
<feature type="region of interest" description="Disordered" evidence="1">
    <location>
        <begin position="684"/>
        <end position="704"/>
    </location>
</feature>
<dbReference type="EMBL" id="AFNH02000051">
    <property type="protein sequence ID" value="EZG87575.1"/>
    <property type="molecule type" value="Genomic_DNA"/>
</dbReference>
<reference evidence="2" key="1">
    <citation type="submission" date="2013-12" db="EMBL/GenBank/DDBJ databases">
        <authorList>
            <person name="Omoto C.K."/>
            <person name="Sibley D."/>
            <person name="Venepally P."/>
            <person name="Hadjithomas M."/>
            <person name="Karamycheva S."/>
            <person name="Brunk B."/>
            <person name="Roos D."/>
            <person name="Caler E."/>
            <person name="Lorenzi H."/>
        </authorList>
    </citation>
    <scope>NUCLEOTIDE SEQUENCE</scope>
</reference>
<feature type="compositionally biased region" description="Polar residues" evidence="1">
    <location>
        <begin position="393"/>
        <end position="407"/>
    </location>
</feature>